<keyword evidence="6" id="KW-1185">Reference proteome</keyword>
<dbReference type="NCBIfam" id="NF033679">
    <property type="entry name" value="DNRLRE_dom"/>
    <property type="match status" value="1"/>
</dbReference>
<gene>
    <name evidence="5" type="ORF">PGRAN_09141</name>
</gene>
<feature type="domain" description="Fibronectin type-III" evidence="4">
    <location>
        <begin position="738"/>
        <end position="855"/>
    </location>
</feature>
<comment type="caution">
    <text evidence="5">The sequence shown here is derived from an EMBL/GenBank/DDBJ whole genome shotgun (WGS) entry which is preliminary data.</text>
</comment>
<dbReference type="PATRIC" id="fig|1265819.5.peg.1822"/>
<protein>
    <submittedName>
        <fullName evidence="5">Wall-associated protein</fullName>
    </submittedName>
</protein>
<dbReference type="InterPro" id="IPR055372">
    <property type="entry name" value="CBM96"/>
</dbReference>
<feature type="domain" description="Fibronectin type-III" evidence="4">
    <location>
        <begin position="460"/>
        <end position="582"/>
    </location>
</feature>
<dbReference type="InterPro" id="IPR036116">
    <property type="entry name" value="FN3_sf"/>
</dbReference>
<comment type="subcellular location">
    <subcellularLocation>
        <location evidence="1">Secreted</location>
    </subcellularLocation>
</comment>
<dbReference type="OrthoDB" id="1432909at2"/>
<evidence type="ECO:0000256" key="2">
    <source>
        <dbReference type="ARBA" id="ARBA00022525"/>
    </source>
</evidence>
<evidence type="ECO:0000259" key="4">
    <source>
        <dbReference type="SMART" id="SM00060"/>
    </source>
</evidence>
<name>W7BEU0_9LIST</name>
<proteinExistence type="predicted"/>
<dbReference type="InterPro" id="IPR013783">
    <property type="entry name" value="Ig-like_fold"/>
</dbReference>
<dbReference type="GO" id="GO:0005576">
    <property type="term" value="C:extracellular region"/>
    <property type="evidence" value="ECO:0007669"/>
    <property type="project" value="UniProtKB-SubCell"/>
</dbReference>
<dbReference type="SUPFAM" id="SSF49265">
    <property type="entry name" value="Fibronectin type III"/>
    <property type="match status" value="1"/>
</dbReference>
<dbReference type="AlphaFoldDB" id="W7BEU0"/>
<dbReference type="Proteomes" id="UP000019253">
    <property type="component" value="Unassembled WGS sequence"/>
</dbReference>
<dbReference type="Gene3D" id="2.60.40.10">
    <property type="entry name" value="Immunoglobulins"/>
    <property type="match status" value="1"/>
</dbReference>
<accession>W7BEU0</accession>
<feature type="domain" description="Fibronectin type-III" evidence="4">
    <location>
        <begin position="598"/>
        <end position="723"/>
    </location>
</feature>
<evidence type="ECO:0000256" key="1">
    <source>
        <dbReference type="ARBA" id="ARBA00004613"/>
    </source>
</evidence>
<evidence type="ECO:0000313" key="5">
    <source>
        <dbReference type="EMBL" id="EUJ23325.1"/>
    </source>
</evidence>
<evidence type="ECO:0000313" key="6">
    <source>
        <dbReference type="Proteomes" id="UP000019253"/>
    </source>
</evidence>
<sequence>MKTWLKKGLLVWLAFALVISTLPAFGPRAEEIKGDMAPTLKTTAEAKPVEVVEERTENEIVYDNQDGSFTKEIYMEPIHVKEDGEWEPISNDVTKTTKIIEPERTEIQAAFLPTMEQGKYSVFGEGNQAVTFSLVSASGENGTMAVQKAIAKTEANEIRYSNVFPKIDLRNLTFNTSVKEDIVLHEYTGYNMYTFQVNTLLAVKKIADGSIVFEDTTGNVRYTLPKPVMTDSKIHPDTGNATESDNVDFELKKMNDTTYEIILTADEAWLKDTDRVYPIYIDPSVQLKKVVDAGISSVTPTTNYSGSKLWDAALNQYVLKVGRYDDTTGFNYAYIKPETSSLANATIESAMFKAYAVWHHSSTAKNPVKLEEVTGDWTTTGVTWNNRPTTFNVGSVDIGRNQWASFDVTSSVRAWTTGARPNKGFMMHTVNQQDHWKKFTATETGTNVPYLEVTYTYDKPEKAMIKTVSNGVGTGTGAMNLTWDKVPGATGYKVIIGNGYNYEQFAVGNVTSWTTKGKGIFPTKAEIDKGLYTFHKDGKGTEFANDPRALYENGFKAGSTFGLRNQTKYIVRILAIYPGGDGPTSDITDAYMPPEATPAKPEKSTIQSYSSGAGTETGYMDISWQTVPGAVDYKIVIGNGYNYEYFNTGNVTNWSTKGKKIFPTQEEIDNGLYKFHKDGTGEEFANDPRALYENGYQAGSTFGLRDQEKYIVRILAVYPWGDGPTSDITNSYMPLATPVPPTGEAYANSKGTNSGYVTLTWDEVEGADGYKVTIFDGKKNVYFDAGEALSWTTKGVGIWPTQQAVENGSWDIRTDGTGVELAQDPSQVYKNSNGAYGERKNYWFRVQAYTANGSRADSQISDVFRPIIPEEQVLSEYSSMDEIEEFILVHLKQQGVQAEVGTEEYMQFVLKQLESDADAYLAQREDYVYVCAYLTQYVEEKKMKIETEENYSELIDPDIEQQREQDMNAAKMEENQKISPFSLVEEGPIENNGLDESASMESVIEKYAEYDKQISDAKDAELEAYLDERDELFPDGAPVVRASISGIQHVKQKHNHWCGPANLTQALSFHASKIRYSYNTTKGQDNFGQLMGYNKKIGQTTSAQMAKQMNMNKKFFKFTSTPYVTATIKEFGSGAANKIRTRLDGVLAKKSNAPMVLVHQLYLSTYPKETDGRYGHYLTVGAVQKYGSQYQARIYNTDRNRYMVSWENIGTGTGQNNTLTKAMYQKNLSSSNPVFVY</sequence>
<keyword evidence="2" id="KW-0964">Secreted</keyword>
<dbReference type="RefSeq" id="WP_051998519.1">
    <property type="nucleotide sequence ID" value="NZ_AODD01000012.1"/>
</dbReference>
<dbReference type="InterPro" id="IPR003961">
    <property type="entry name" value="FN3_dom"/>
</dbReference>
<dbReference type="Gene3D" id="2.60.120.970">
    <property type="match status" value="1"/>
</dbReference>
<reference evidence="5 6" key="1">
    <citation type="journal article" date="2014" name="Int. J. Syst. Evol. Microbiol.">
        <title>Listeria floridensis sp. nov., Listeria aquatica sp. nov., Listeria cornellensis sp. nov., Listeria riparia sp. nov. and Listeria grandensis sp. nov., from agricultural and natural environments.</title>
        <authorList>
            <person name="den Bakker H.C."/>
            <person name="Warchocki S."/>
            <person name="Wright E.M."/>
            <person name="Allred A.F."/>
            <person name="Ahlstrom C."/>
            <person name="Manuel C.S."/>
            <person name="Stasiewicz M.J."/>
            <person name="Burrell A."/>
            <person name="Roof S."/>
            <person name="Strawn L."/>
            <person name="Fortes E.D."/>
            <person name="Nightingale K.K."/>
            <person name="Kephart D."/>
            <person name="Wiedmann M."/>
        </authorList>
    </citation>
    <scope>NUCLEOTIDE SEQUENCE [LARGE SCALE GENOMIC DNA]</scope>
    <source>
        <strain evidence="6">FSL F6-971</strain>
    </source>
</reference>
<evidence type="ECO:0000256" key="3">
    <source>
        <dbReference type="ARBA" id="ARBA00022729"/>
    </source>
</evidence>
<dbReference type="Pfam" id="PF24517">
    <property type="entry name" value="CBM96"/>
    <property type="match status" value="1"/>
</dbReference>
<dbReference type="SMART" id="SM00060">
    <property type="entry name" value="FN3"/>
    <property type="match status" value="3"/>
</dbReference>
<organism evidence="5 6">
    <name type="scientific">Listeria grandensis FSL F6-0971</name>
    <dbReference type="NCBI Taxonomy" id="1265819"/>
    <lineage>
        <taxon>Bacteria</taxon>
        <taxon>Bacillati</taxon>
        <taxon>Bacillota</taxon>
        <taxon>Bacilli</taxon>
        <taxon>Bacillales</taxon>
        <taxon>Listeriaceae</taxon>
        <taxon>Listeria</taxon>
    </lineage>
</organism>
<dbReference type="STRING" id="1265819.PGRAN_09141"/>
<dbReference type="EMBL" id="AODD01000012">
    <property type="protein sequence ID" value="EUJ23325.1"/>
    <property type="molecule type" value="Genomic_DNA"/>
</dbReference>
<keyword evidence="3" id="KW-0732">Signal</keyword>